<evidence type="ECO:0000313" key="10">
    <source>
        <dbReference type="Proteomes" id="UP000032304"/>
    </source>
</evidence>
<sequence>MGLMEISIMLHVGLVLFLLWTLSQFNLCHPVAYFVSLIYLYLVHERYVARLRKKLEFEEKRQQFRRRVLSDSESVRWLNHAVEKIWPICMEQIASQKILLPIIPWFLAKYKPWTAKRAVVQHLYLGRNPPLITEVRVLRECSDDDHLVLELGMNFLTADDMSAILAVKLRKRLGFGMWAKLHVTGMHVEGKVLVGVKFIRKWPFIGRLRVCFAEPPYFQMTVKPIFTHGLDVTELPGIAGWLDKLLSIAFEQTLVEPNMLVVDVEKFASPIPENWFSVDEKQPIAHAKVEVIEGSDMKPSDLNGLADPYVKGTLGPYRFRTKTHKKTLSPKWHEEFMIPICSWEAPNVLIIEVRDKDHLYDDSLGKCSVNITELRGGQRHDMWLPLQNIKMGRLHLAITVLEENAKFTQVSDAAAVDAFDEEALNTEDIQNSFANIDVNNGLFSPTSSKKSPTLPDHLEPIDVEGQEETGIWVHHPGSEVSQTWEPRKGKGRSLETQVHKVPNSSFGSTISAASGSSKSDDSSAEENHNPKNRVNRVKQGLRKIGSVFHRSPKNEGHSGNLGEVPSPHENLRAVNDKEILVKFVVDDNLSADKVSNEGSSSPGAESPGKMKDMAKSILKHAEKSARSIKHVLSRKGSKKSRNLSSVEEQEFPIESDDSSDDDESLSSPGVKGIPILSNHMPGSIGNDDTQEHVILTDSNYQLNPETNVKEQVEKTSVEGHNSIDDEDVNNPIKLGNGTSNIDDEDVNNPIKLSNGTNEPPLKPNPSESGKKVEDTPQTDTKV</sequence>
<dbReference type="GO" id="GO:0008289">
    <property type="term" value="F:lipid binding"/>
    <property type="evidence" value="ECO:0007669"/>
    <property type="project" value="UniProtKB-KW"/>
</dbReference>
<feature type="compositionally biased region" description="Basic residues" evidence="6">
    <location>
        <begin position="530"/>
        <end position="541"/>
    </location>
</feature>
<evidence type="ECO:0000256" key="4">
    <source>
        <dbReference type="ARBA" id="ARBA00023121"/>
    </source>
</evidence>
<dbReference type="Gene3D" id="2.60.40.150">
    <property type="entry name" value="C2 domain"/>
    <property type="match status" value="1"/>
</dbReference>
<dbReference type="OMA" id="QWPYIGR"/>
<dbReference type="GO" id="GO:0006869">
    <property type="term" value="P:lipid transport"/>
    <property type="evidence" value="ECO:0007669"/>
    <property type="project" value="UniProtKB-KW"/>
</dbReference>
<evidence type="ECO:0000256" key="5">
    <source>
        <dbReference type="ARBA" id="ARBA00023136"/>
    </source>
</evidence>
<dbReference type="PROSITE" id="PS51847">
    <property type="entry name" value="SMP"/>
    <property type="match status" value="1"/>
</dbReference>
<dbReference type="Proteomes" id="UP000032304">
    <property type="component" value="Chromosome 2"/>
</dbReference>
<evidence type="ECO:0000256" key="3">
    <source>
        <dbReference type="ARBA" id="ARBA00023055"/>
    </source>
</evidence>
<feature type="compositionally biased region" description="Basic and acidic residues" evidence="6">
    <location>
        <begin position="768"/>
        <end position="782"/>
    </location>
</feature>
<comment type="subcellular location">
    <subcellularLocation>
        <location evidence="1">Membrane</location>
    </subcellularLocation>
</comment>
<evidence type="ECO:0000313" key="9">
    <source>
        <dbReference type="EMBL" id="KJB12887.1"/>
    </source>
</evidence>
<dbReference type="InterPro" id="IPR031468">
    <property type="entry name" value="SMP_LBD"/>
</dbReference>
<dbReference type="GO" id="GO:0016020">
    <property type="term" value="C:membrane"/>
    <property type="evidence" value="ECO:0007669"/>
    <property type="project" value="UniProtKB-SubCell"/>
</dbReference>
<dbReference type="KEGG" id="gra:105776306"/>
<keyword evidence="2" id="KW-0813">Transport</keyword>
<keyword evidence="10" id="KW-1185">Reference proteome</keyword>
<evidence type="ECO:0000256" key="6">
    <source>
        <dbReference type="SAM" id="MobiDB-lite"/>
    </source>
</evidence>
<dbReference type="eggNOG" id="KOG1012">
    <property type="taxonomic scope" value="Eukaryota"/>
</dbReference>
<accession>A0A0D2M6L7</accession>
<keyword evidence="4" id="KW-0446">Lipid-binding</keyword>
<evidence type="ECO:0000259" key="8">
    <source>
        <dbReference type="PROSITE" id="PS51847"/>
    </source>
</evidence>
<feature type="compositionally biased region" description="Acidic residues" evidence="6">
    <location>
        <begin position="647"/>
        <end position="664"/>
    </location>
</feature>
<dbReference type="SMART" id="SM00239">
    <property type="entry name" value="C2"/>
    <property type="match status" value="1"/>
</dbReference>
<evidence type="ECO:0000256" key="2">
    <source>
        <dbReference type="ARBA" id="ARBA00022448"/>
    </source>
</evidence>
<dbReference type="STRING" id="29730.A0A0D2M6L7"/>
<dbReference type="PANTHER" id="PTHR47042">
    <property type="entry name" value="C2 DOMAIN-CONTAINING PROTEIN-LIKE"/>
    <property type="match status" value="1"/>
</dbReference>
<dbReference type="Pfam" id="PF00168">
    <property type="entry name" value="C2"/>
    <property type="match status" value="1"/>
</dbReference>
<evidence type="ECO:0000256" key="1">
    <source>
        <dbReference type="ARBA" id="ARBA00004370"/>
    </source>
</evidence>
<feature type="region of interest" description="Disordered" evidence="6">
    <location>
        <begin position="592"/>
        <end position="782"/>
    </location>
</feature>
<reference evidence="9 10" key="1">
    <citation type="journal article" date="2012" name="Nature">
        <title>Repeated polyploidization of Gossypium genomes and the evolution of spinnable cotton fibres.</title>
        <authorList>
            <person name="Paterson A.H."/>
            <person name="Wendel J.F."/>
            <person name="Gundlach H."/>
            <person name="Guo H."/>
            <person name="Jenkins J."/>
            <person name="Jin D."/>
            <person name="Llewellyn D."/>
            <person name="Showmaker K.C."/>
            <person name="Shu S."/>
            <person name="Udall J."/>
            <person name="Yoo M.J."/>
            <person name="Byers R."/>
            <person name="Chen W."/>
            <person name="Doron-Faigenboim A."/>
            <person name="Duke M.V."/>
            <person name="Gong L."/>
            <person name="Grimwood J."/>
            <person name="Grover C."/>
            <person name="Grupp K."/>
            <person name="Hu G."/>
            <person name="Lee T.H."/>
            <person name="Li J."/>
            <person name="Lin L."/>
            <person name="Liu T."/>
            <person name="Marler B.S."/>
            <person name="Page J.T."/>
            <person name="Roberts A.W."/>
            <person name="Romanel E."/>
            <person name="Sanders W.S."/>
            <person name="Szadkowski E."/>
            <person name="Tan X."/>
            <person name="Tang H."/>
            <person name="Xu C."/>
            <person name="Wang J."/>
            <person name="Wang Z."/>
            <person name="Zhang D."/>
            <person name="Zhang L."/>
            <person name="Ashrafi H."/>
            <person name="Bedon F."/>
            <person name="Bowers J.E."/>
            <person name="Brubaker C.L."/>
            <person name="Chee P.W."/>
            <person name="Das S."/>
            <person name="Gingle A.R."/>
            <person name="Haigler C.H."/>
            <person name="Harker D."/>
            <person name="Hoffmann L.V."/>
            <person name="Hovav R."/>
            <person name="Jones D.C."/>
            <person name="Lemke C."/>
            <person name="Mansoor S."/>
            <person name="ur Rahman M."/>
            <person name="Rainville L.N."/>
            <person name="Rambani A."/>
            <person name="Reddy U.K."/>
            <person name="Rong J.K."/>
            <person name="Saranga Y."/>
            <person name="Scheffler B.E."/>
            <person name="Scheffler J.A."/>
            <person name="Stelly D.M."/>
            <person name="Triplett B.A."/>
            <person name="Van Deynze A."/>
            <person name="Vaslin M.F."/>
            <person name="Waghmare V.N."/>
            <person name="Walford S.A."/>
            <person name="Wright R.J."/>
            <person name="Zaki E.A."/>
            <person name="Zhang T."/>
            <person name="Dennis E.S."/>
            <person name="Mayer K.F."/>
            <person name="Peterson D.G."/>
            <person name="Rokhsar D.S."/>
            <person name="Wang X."/>
            <person name="Schmutz J."/>
        </authorList>
    </citation>
    <scope>NUCLEOTIDE SEQUENCE [LARGE SCALE GENOMIC DNA]</scope>
</reference>
<dbReference type="CDD" id="cd21669">
    <property type="entry name" value="SMP_SF"/>
    <property type="match status" value="1"/>
</dbReference>
<dbReference type="AlphaFoldDB" id="A0A0D2M6L7"/>
<gene>
    <name evidence="9" type="ORF">B456_002G042800</name>
</gene>
<dbReference type="OrthoDB" id="270970at2759"/>
<dbReference type="PANTHER" id="PTHR47042:SF4">
    <property type="entry name" value="OS02G0313700 PROTEIN"/>
    <property type="match status" value="1"/>
</dbReference>
<feature type="compositionally biased region" description="Low complexity" evidence="6">
    <location>
        <begin position="596"/>
        <end position="607"/>
    </location>
</feature>
<dbReference type="SUPFAM" id="SSF49562">
    <property type="entry name" value="C2 domain (Calcium/lipid-binding domain, CaLB)"/>
    <property type="match status" value="1"/>
</dbReference>
<dbReference type="InterPro" id="IPR000008">
    <property type="entry name" value="C2_dom"/>
</dbReference>
<dbReference type="Gramene" id="KJB12887">
    <property type="protein sequence ID" value="KJB12887"/>
    <property type="gene ID" value="B456_002G042800"/>
</dbReference>
<protein>
    <recommendedName>
        <fullName evidence="11">C2 domain-containing protein</fullName>
    </recommendedName>
</protein>
<dbReference type="InterPro" id="IPR035892">
    <property type="entry name" value="C2_domain_sf"/>
</dbReference>
<name>A0A0D2M6L7_GOSRA</name>
<feature type="domain" description="SMP-LTD" evidence="8">
    <location>
        <begin position="71"/>
        <end position="265"/>
    </location>
</feature>
<feature type="region of interest" description="Disordered" evidence="6">
    <location>
        <begin position="475"/>
        <end position="568"/>
    </location>
</feature>
<keyword evidence="3" id="KW-0445">Lipid transport</keyword>
<keyword evidence="5" id="KW-0472">Membrane</keyword>
<feature type="compositionally biased region" description="Basic and acidic residues" evidence="6">
    <location>
        <begin position="518"/>
        <end position="529"/>
    </location>
</feature>
<evidence type="ECO:0000259" key="7">
    <source>
        <dbReference type="PROSITE" id="PS50004"/>
    </source>
</evidence>
<feature type="compositionally biased region" description="Low complexity" evidence="6">
    <location>
        <begin position="504"/>
        <end position="517"/>
    </location>
</feature>
<dbReference type="CDD" id="cd00030">
    <property type="entry name" value="C2"/>
    <property type="match status" value="1"/>
</dbReference>
<feature type="domain" description="C2" evidence="7">
    <location>
        <begin position="270"/>
        <end position="384"/>
    </location>
</feature>
<feature type="compositionally biased region" description="Basic residues" evidence="6">
    <location>
        <begin position="626"/>
        <end position="641"/>
    </location>
</feature>
<dbReference type="InterPro" id="IPR052847">
    <property type="entry name" value="Ext_Synaptotagmin/KAHRP-like"/>
</dbReference>
<organism evidence="9 10">
    <name type="scientific">Gossypium raimondii</name>
    <name type="common">Peruvian cotton</name>
    <name type="synonym">Gossypium klotzschianum subsp. raimondii</name>
    <dbReference type="NCBI Taxonomy" id="29730"/>
    <lineage>
        <taxon>Eukaryota</taxon>
        <taxon>Viridiplantae</taxon>
        <taxon>Streptophyta</taxon>
        <taxon>Embryophyta</taxon>
        <taxon>Tracheophyta</taxon>
        <taxon>Spermatophyta</taxon>
        <taxon>Magnoliopsida</taxon>
        <taxon>eudicotyledons</taxon>
        <taxon>Gunneridae</taxon>
        <taxon>Pentapetalae</taxon>
        <taxon>rosids</taxon>
        <taxon>malvids</taxon>
        <taxon>Malvales</taxon>
        <taxon>Malvaceae</taxon>
        <taxon>Malvoideae</taxon>
        <taxon>Gossypium</taxon>
    </lineage>
</organism>
<feature type="compositionally biased region" description="Polar residues" evidence="6">
    <location>
        <begin position="696"/>
        <end position="706"/>
    </location>
</feature>
<evidence type="ECO:0008006" key="11">
    <source>
        <dbReference type="Google" id="ProtNLM"/>
    </source>
</evidence>
<dbReference type="EMBL" id="CM001741">
    <property type="protein sequence ID" value="KJB12887.1"/>
    <property type="molecule type" value="Genomic_DNA"/>
</dbReference>
<dbReference type="PROSITE" id="PS50004">
    <property type="entry name" value="C2"/>
    <property type="match status" value="1"/>
</dbReference>
<feature type="compositionally biased region" description="Basic and acidic residues" evidence="6">
    <location>
        <begin position="608"/>
        <end position="625"/>
    </location>
</feature>
<feature type="compositionally biased region" description="Basic and acidic residues" evidence="6">
    <location>
        <begin position="707"/>
        <end position="723"/>
    </location>
</feature>
<proteinExistence type="predicted"/>